<organism evidence="3">
    <name type="scientific">Nippostrongylus brasiliensis</name>
    <name type="common">Rat hookworm</name>
    <dbReference type="NCBI Taxonomy" id="27835"/>
    <lineage>
        <taxon>Eukaryota</taxon>
        <taxon>Metazoa</taxon>
        <taxon>Ecdysozoa</taxon>
        <taxon>Nematoda</taxon>
        <taxon>Chromadorea</taxon>
        <taxon>Rhabditida</taxon>
        <taxon>Rhabditina</taxon>
        <taxon>Rhabditomorpha</taxon>
        <taxon>Strongyloidea</taxon>
        <taxon>Heligmosomidae</taxon>
        <taxon>Nippostrongylus</taxon>
    </lineage>
</organism>
<gene>
    <name evidence="1" type="ORF">NBR_LOCUS17277</name>
</gene>
<evidence type="ECO:0000313" key="1">
    <source>
        <dbReference type="EMBL" id="VDL80891.1"/>
    </source>
</evidence>
<accession>A0A0N4YJV6</accession>
<name>A0A0N4YJV6_NIPBR</name>
<dbReference type="OMA" id="RASRMTF"/>
<keyword evidence="2" id="KW-1185">Reference proteome</keyword>
<evidence type="ECO:0000313" key="3">
    <source>
        <dbReference type="WBParaSite" id="NBR_0001727601-mRNA-1"/>
    </source>
</evidence>
<evidence type="ECO:0000313" key="2">
    <source>
        <dbReference type="Proteomes" id="UP000271162"/>
    </source>
</evidence>
<dbReference type="AlphaFoldDB" id="A0A0N4YJV6"/>
<dbReference type="Proteomes" id="UP000271162">
    <property type="component" value="Unassembled WGS sequence"/>
</dbReference>
<dbReference type="EMBL" id="UYSL01022662">
    <property type="protein sequence ID" value="VDL80891.1"/>
    <property type="molecule type" value="Genomic_DNA"/>
</dbReference>
<reference evidence="3" key="1">
    <citation type="submission" date="2017-02" db="UniProtKB">
        <authorList>
            <consortium name="WormBaseParasite"/>
        </authorList>
    </citation>
    <scope>IDENTIFICATION</scope>
</reference>
<dbReference type="WBParaSite" id="NBR_0001727601-mRNA-1">
    <property type="protein sequence ID" value="NBR_0001727601-mRNA-1"/>
    <property type="gene ID" value="NBR_0001727601"/>
</dbReference>
<protein>
    <submittedName>
        <fullName evidence="1 3">Uncharacterized protein</fullName>
    </submittedName>
</protein>
<sequence length="208" mass="23347">MSTSDILIRSDHDVLVVERKPKVYRLFSSPVLVEIPTSLSFQATIVITSTVTCSANSFECSRLCEVPASKMFFLLLSLCSVNACFSRKLFREKSRASRMTFIKYLREASGGSAPSGSNVALLNRRANLRAAERERQATSSVLSRITFAPSPALREVEPEVEDRSERVLKEEICSLPAFQPQIYIRRQSLPAVHNPKQALKWKRTSVAH</sequence>
<reference evidence="1 2" key="2">
    <citation type="submission" date="2018-11" db="EMBL/GenBank/DDBJ databases">
        <authorList>
            <consortium name="Pathogen Informatics"/>
        </authorList>
    </citation>
    <scope>NUCLEOTIDE SEQUENCE [LARGE SCALE GENOMIC DNA]</scope>
</reference>
<proteinExistence type="predicted"/>